<feature type="region of interest" description="Disordered" evidence="1">
    <location>
        <begin position="411"/>
        <end position="443"/>
    </location>
</feature>
<dbReference type="Proteomes" id="UP001165740">
    <property type="component" value="Chromosome 6"/>
</dbReference>
<dbReference type="SUPFAM" id="SSF68906">
    <property type="entry name" value="SAP domain"/>
    <property type="match status" value="1"/>
</dbReference>
<organism evidence="3 4">
    <name type="scientific">Biomphalaria glabrata</name>
    <name type="common">Bloodfluke planorb</name>
    <name type="synonym">Freshwater snail</name>
    <dbReference type="NCBI Taxonomy" id="6526"/>
    <lineage>
        <taxon>Eukaryota</taxon>
        <taxon>Metazoa</taxon>
        <taxon>Spiralia</taxon>
        <taxon>Lophotrochozoa</taxon>
        <taxon>Mollusca</taxon>
        <taxon>Gastropoda</taxon>
        <taxon>Heterobranchia</taxon>
        <taxon>Euthyneura</taxon>
        <taxon>Panpulmonata</taxon>
        <taxon>Hygrophila</taxon>
        <taxon>Lymnaeoidea</taxon>
        <taxon>Planorbidae</taxon>
        <taxon>Biomphalaria</taxon>
    </lineage>
</organism>
<dbReference type="GeneID" id="129926649"/>
<name>A0A9W3AL20_BIOGL</name>
<evidence type="ECO:0000313" key="3">
    <source>
        <dbReference type="Proteomes" id="UP001165740"/>
    </source>
</evidence>
<dbReference type="PROSITE" id="PS50800">
    <property type="entry name" value="SAP"/>
    <property type="match status" value="1"/>
</dbReference>
<feature type="compositionally biased region" description="Basic and acidic residues" evidence="1">
    <location>
        <begin position="431"/>
        <end position="443"/>
    </location>
</feature>
<dbReference type="InterPro" id="IPR003034">
    <property type="entry name" value="SAP_dom"/>
</dbReference>
<dbReference type="Pfam" id="PF02037">
    <property type="entry name" value="SAP"/>
    <property type="match status" value="1"/>
</dbReference>
<feature type="compositionally biased region" description="Basic and acidic residues" evidence="1">
    <location>
        <begin position="160"/>
        <end position="178"/>
    </location>
</feature>
<protein>
    <submittedName>
        <fullName evidence="4">Uncharacterized protein LOC129926649</fullName>
    </submittedName>
</protein>
<gene>
    <name evidence="4" type="primary">LOC129926649</name>
</gene>
<feature type="region of interest" description="Disordered" evidence="1">
    <location>
        <begin position="137"/>
        <end position="259"/>
    </location>
</feature>
<proteinExistence type="predicted"/>
<dbReference type="RefSeq" id="XP_055887997.1">
    <property type="nucleotide sequence ID" value="XM_056032022.1"/>
</dbReference>
<feature type="compositionally biased region" description="Basic and acidic residues" evidence="1">
    <location>
        <begin position="190"/>
        <end position="219"/>
    </location>
</feature>
<dbReference type="InterPro" id="IPR036361">
    <property type="entry name" value="SAP_dom_sf"/>
</dbReference>
<evidence type="ECO:0000256" key="1">
    <source>
        <dbReference type="SAM" id="MobiDB-lite"/>
    </source>
</evidence>
<keyword evidence="3" id="KW-1185">Reference proteome</keyword>
<feature type="domain" description="SAP" evidence="2">
    <location>
        <begin position="7"/>
        <end position="41"/>
    </location>
</feature>
<evidence type="ECO:0000259" key="2">
    <source>
        <dbReference type="PROSITE" id="PS50800"/>
    </source>
</evidence>
<dbReference type="SMART" id="SM00513">
    <property type="entry name" value="SAP"/>
    <property type="match status" value="1"/>
</dbReference>
<reference evidence="4" key="1">
    <citation type="submission" date="2025-08" db="UniProtKB">
        <authorList>
            <consortium name="RefSeq"/>
        </authorList>
    </citation>
    <scope>IDENTIFICATION</scope>
</reference>
<dbReference type="Gene3D" id="1.10.720.30">
    <property type="entry name" value="SAP domain"/>
    <property type="match status" value="1"/>
</dbReference>
<evidence type="ECO:0000313" key="4">
    <source>
        <dbReference type="RefSeq" id="XP_055887997.1"/>
    </source>
</evidence>
<sequence>MARLKLLYELEVKELKRELRDRGLKTSGIKETLQARLREDIVEEEEDPDTYLFDVEPDMEELLSSMLGNINSKIDAMNTKIAAMNQRIPDVEERIINTDVRSDAKTSERSVGGDHENPLKPDEAVERHMQVEIYQPDLHPTDVGPAAKTEEGSPDGGQENPRKPDVEVDGHLHDESHRQGLKPTDDWPDTETRERGPDGGEESRMEPDAEDEGPLHEECYQPAPRACPPDKAEDDDLYHNSPPCGFEAHPSPSSQSPMRPPLLPTILVSPALTSYTSPCVKWLSSVPTDKRAMQTQRHCNKRAINWRKRRRRRLRSPTCMVILPRNNCSHMKTNWRRRRRRRLLLSAIWMTMRSRGQYNQMKANWRRRKRFLSSTWMAMKARRRGNQVKANWRRRRKRPLLTATWMAPLSSRRKPTATDRPPPTAMKFHSQCHEVESARDGQI</sequence>
<accession>A0A9W3AL20</accession>
<feature type="region of interest" description="Disordered" evidence="1">
    <location>
        <begin position="95"/>
        <end position="120"/>
    </location>
</feature>
<dbReference type="AlphaFoldDB" id="A0A9W3AL20"/>